<organism evidence="14 15">
    <name type="scientific">Parasponia andersonii</name>
    <name type="common">Sponia andersonii</name>
    <dbReference type="NCBI Taxonomy" id="3476"/>
    <lineage>
        <taxon>Eukaryota</taxon>
        <taxon>Viridiplantae</taxon>
        <taxon>Streptophyta</taxon>
        <taxon>Embryophyta</taxon>
        <taxon>Tracheophyta</taxon>
        <taxon>Spermatophyta</taxon>
        <taxon>Magnoliopsida</taxon>
        <taxon>eudicotyledons</taxon>
        <taxon>Gunneridae</taxon>
        <taxon>Pentapetalae</taxon>
        <taxon>rosids</taxon>
        <taxon>fabids</taxon>
        <taxon>Rosales</taxon>
        <taxon>Cannabaceae</taxon>
        <taxon>Parasponia</taxon>
    </lineage>
</organism>
<evidence type="ECO:0000256" key="7">
    <source>
        <dbReference type="ARBA" id="ARBA00025748"/>
    </source>
</evidence>
<evidence type="ECO:0000256" key="10">
    <source>
        <dbReference type="RuleBase" id="RU369038"/>
    </source>
</evidence>
<evidence type="ECO:0000259" key="13">
    <source>
        <dbReference type="PROSITE" id="PS50071"/>
    </source>
</evidence>
<dbReference type="PROSITE" id="PS50071">
    <property type="entry name" value="HOMEOBOX_2"/>
    <property type="match status" value="1"/>
</dbReference>
<dbReference type="PROSITE" id="PS00027">
    <property type="entry name" value="HOMEOBOX_1"/>
    <property type="match status" value="1"/>
</dbReference>
<dbReference type="GO" id="GO:0045893">
    <property type="term" value="P:positive regulation of DNA-templated transcription"/>
    <property type="evidence" value="ECO:0007669"/>
    <property type="project" value="TreeGrafter"/>
</dbReference>
<dbReference type="PRINTS" id="PR00031">
    <property type="entry name" value="HTHREPRESSR"/>
</dbReference>
<dbReference type="FunFam" id="1.10.10.60:FF:000144">
    <property type="entry name" value="homeobox-leucine zipper protein ATHB-6-like"/>
    <property type="match status" value="1"/>
</dbReference>
<gene>
    <name evidence="14" type="ORF">PanWU01x14_102890</name>
</gene>
<evidence type="ECO:0000256" key="3">
    <source>
        <dbReference type="ARBA" id="ARBA00023125"/>
    </source>
</evidence>
<dbReference type="CDD" id="cd00086">
    <property type="entry name" value="homeodomain"/>
    <property type="match status" value="1"/>
</dbReference>
<sequence length="317" mass="35828">MASGKVYRASNMAILLQEERLPPNSEVLKSLWIPSSSSSFQGSKSMVSFENGSKGDSTDGSFFEQLDRDENGDDDCDGCFHQPGKKRRLSTTQVQFLEKNFELENKLEPERKLKLAKELGLQPRQVAIWFQNRRARYKSKQLEKEYDSLKASFDRLKSDYDNLLKEGETLKNEVNSLKEKLVVKEKGSKENSENAEPENPTLKAVSETVSNAVMGVCKQEDASSAKSDVFDSDSPHYAENYCSMLEPADSSHVFEPADHSDFSQDEDDTNNLMSQSLFPPPLPCFPKLEACYYDGTPASSCNFGFQVEDQSFNFWPY</sequence>
<dbReference type="InterPro" id="IPR000047">
    <property type="entry name" value="HTH_motif"/>
</dbReference>
<dbReference type="InterPro" id="IPR009057">
    <property type="entry name" value="Homeodomain-like_sf"/>
</dbReference>
<feature type="compositionally biased region" description="Polar residues" evidence="12">
    <location>
        <begin position="50"/>
        <end position="60"/>
    </location>
</feature>
<comment type="subcellular location">
    <subcellularLocation>
        <location evidence="1 8 9">Nucleus</location>
    </subcellularLocation>
</comment>
<keyword evidence="15" id="KW-1185">Reference proteome</keyword>
<evidence type="ECO:0000313" key="15">
    <source>
        <dbReference type="Proteomes" id="UP000237105"/>
    </source>
</evidence>
<keyword evidence="6 8" id="KW-0539">Nucleus</keyword>
<evidence type="ECO:0000256" key="11">
    <source>
        <dbReference type="SAM" id="Coils"/>
    </source>
</evidence>
<keyword evidence="2 10" id="KW-0805">Transcription regulation</keyword>
<dbReference type="Proteomes" id="UP000237105">
    <property type="component" value="Unassembled WGS sequence"/>
</dbReference>
<keyword evidence="4 8" id="KW-0371">Homeobox</keyword>
<name>A0A2P5D2F0_PARAD</name>
<feature type="region of interest" description="Disordered" evidence="12">
    <location>
        <begin position="35"/>
        <end position="67"/>
    </location>
</feature>
<dbReference type="OrthoDB" id="6159439at2759"/>
<evidence type="ECO:0000256" key="12">
    <source>
        <dbReference type="SAM" id="MobiDB-lite"/>
    </source>
</evidence>
<accession>A0A2P5D2F0</accession>
<keyword evidence="3 8" id="KW-0238">DNA-binding</keyword>
<dbReference type="GO" id="GO:0005634">
    <property type="term" value="C:nucleus"/>
    <property type="evidence" value="ECO:0007669"/>
    <property type="project" value="UniProtKB-SubCell"/>
</dbReference>
<comment type="caution">
    <text evidence="14">The sequence shown here is derived from an EMBL/GenBank/DDBJ whole genome shotgun (WGS) entry which is preliminary data.</text>
</comment>
<feature type="coiled-coil region" evidence="11">
    <location>
        <begin position="132"/>
        <end position="180"/>
    </location>
</feature>
<reference evidence="15" key="1">
    <citation type="submission" date="2016-06" db="EMBL/GenBank/DDBJ databases">
        <title>Parallel loss of symbiosis genes in relatives of nitrogen-fixing non-legume Parasponia.</title>
        <authorList>
            <person name="Van Velzen R."/>
            <person name="Holmer R."/>
            <person name="Bu F."/>
            <person name="Rutten L."/>
            <person name="Van Zeijl A."/>
            <person name="Liu W."/>
            <person name="Santuari L."/>
            <person name="Cao Q."/>
            <person name="Sharma T."/>
            <person name="Shen D."/>
            <person name="Roswanjaya Y."/>
            <person name="Wardhani T."/>
            <person name="Kalhor M.S."/>
            <person name="Jansen J."/>
            <person name="Van den Hoogen J."/>
            <person name="Gungor B."/>
            <person name="Hartog M."/>
            <person name="Hontelez J."/>
            <person name="Verver J."/>
            <person name="Yang W.-C."/>
            <person name="Schijlen E."/>
            <person name="Repin R."/>
            <person name="Schilthuizen M."/>
            <person name="Schranz E."/>
            <person name="Heidstra R."/>
            <person name="Miyata K."/>
            <person name="Fedorova E."/>
            <person name="Kohlen W."/>
            <person name="Bisseling T."/>
            <person name="Smit S."/>
            <person name="Geurts R."/>
        </authorList>
    </citation>
    <scope>NUCLEOTIDE SEQUENCE [LARGE SCALE GENOMIC DNA]</scope>
    <source>
        <strain evidence="15">cv. WU1-14</strain>
    </source>
</reference>
<dbReference type="AlphaFoldDB" id="A0A2P5D2F0"/>
<comment type="function">
    <text evidence="10">Transcription factor.</text>
</comment>
<evidence type="ECO:0000313" key="14">
    <source>
        <dbReference type="EMBL" id="PON67486.1"/>
    </source>
</evidence>
<evidence type="ECO:0000256" key="9">
    <source>
        <dbReference type="RuleBase" id="RU000682"/>
    </source>
</evidence>
<dbReference type="Pfam" id="PF02183">
    <property type="entry name" value="HALZ"/>
    <property type="match status" value="1"/>
</dbReference>
<keyword evidence="5 10" id="KW-0804">Transcription</keyword>
<dbReference type="SMART" id="SM00389">
    <property type="entry name" value="HOX"/>
    <property type="match status" value="1"/>
</dbReference>
<proteinExistence type="inferred from homology"/>
<evidence type="ECO:0000256" key="6">
    <source>
        <dbReference type="ARBA" id="ARBA00023242"/>
    </source>
</evidence>
<dbReference type="GO" id="GO:0000981">
    <property type="term" value="F:DNA-binding transcription factor activity, RNA polymerase II-specific"/>
    <property type="evidence" value="ECO:0007669"/>
    <property type="project" value="UniProtKB-UniRule"/>
</dbReference>
<dbReference type="Pfam" id="PF00046">
    <property type="entry name" value="Homeodomain"/>
    <property type="match status" value="1"/>
</dbReference>
<dbReference type="GO" id="GO:0000976">
    <property type="term" value="F:transcription cis-regulatory region binding"/>
    <property type="evidence" value="ECO:0007669"/>
    <property type="project" value="UniProtKB-ARBA"/>
</dbReference>
<feature type="region of interest" description="Disordered" evidence="12">
    <location>
        <begin position="253"/>
        <end position="275"/>
    </location>
</feature>
<protein>
    <recommendedName>
        <fullName evidence="10">Homeobox-leucine zipper protein</fullName>
    </recommendedName>
    <alternativeName>
        <fullName evidence="10">HD-ZIP protein</fullName>
    </alternativeName>
    <alternativeName>
        <fullName evidence="10">Homeodomain transcription factor</fullName>
    </alternativeName>
</protein>
<feature type="compositionally biased region" description="Low complexity" evidence="12">
    <location>
        <begin position="35"/>
        <end position="48"/>
    </location>
</feature>
<feature type="DNA-binding region" description="Homeobox" evidence="8">
    <location>
        <begin position="82"/>
        <end position="141"/>
    </location>
</feature>
<dbReference type="PANTHER" id="PTHR24326">
    <property type="entry name" value="HOMEOBOX-LEUCINE ZIPPER PROTEIN"/>
    <property type="match status" value="1"/>
</dbReference>
<dbReference type="PANTHER" id="PTHR24326:SF610">
    <property type="entry name" value="HOMEOBOX-LEUCINE ZIPPER PROTEIN"/>
    <property type="match status" value="1"/>
</dbReference>
<dbReference type="Gene3D" id="1.10.10.60">
    <property type="entry name" value="Homeodomain-like"/>
    <property type="match status" value="1"/>
</dbReference>
<evidence type="ECO:0000256" key="4">
    <source>
        <dbReference type="ARBA" id="ARBA00023155"/>
    </source>
</evidence>
<keyword evidence="11" id="KW-0175">Coiled coil</keyword>
<dbReference type="InterPro" id="IPR001356">
    <property type="entry name" value="HD"/>
</dbReference>
<dbReference type="InterPro" id="IPR003106">
    <property type="entry name" value="Leu_zip_homeo"/>
</dbReference>
<dbReference type="EMBL" id="JXTB01000071">
    <property type="protein sequence ID" value="PON67486.1"/>
    <property type="molecule type" value="Genomic_DNA"/>
</dbReference>
<dbReference type="InterPro" id="IPR045224">
    <property type="entry name" value="HDZip_class_I_plant"/>
</dbReference>
<evidence type="ECO:0000256" key="1">
    <source>
        <dbReference type="ARBA" id="ARBA00004123"/>
    </source>
</evidence>
<evidence type="ECO:0000256" key="2">
    <source>
        <dbReference type="ARBA" id="ARBA00023015"/>
    </source>
</evidence>
<evidence type="ECO:0000256" key="5">
    <source>
        <dbReference type="ARBA" id="ARBA00023163"/>
    </source>
</evidence>
<comment type="similarity">
    <text evidence="7 10">Belongs to the HD-ZIP homeobox family. Class I subfamily.</text>
</comment>
<feature type="domain" description="Homeobox" evidence="13">
    <location>
        <begin position="80"/>
        <end position="140"/>
    </location>
</feature>
<dbReference type="InterPro" id="IPR017970">
    <property type="entry name" value="Homeobox_CS"/>
</dbReference>
<dbReference type="SUPFAM" id="SSF46689">
    <property type="entry name" value="Homeodomain-like"/>
    <property type="match status" value="1"/>
</dbReference>
<evidence type="ECO:0000256" key="8">
    <source>
        <dbReference type="PROSITE-ProRule" id="PRU00108"/>
    </source>
</evidence>